<accession>A0A6P8E154</accession>
<reference evidence="4" key="2">
    <citation type="submission" date="2025-08" db="UniProtKB">
        <authorList>
            <consortium name="RefSeq"/>
        </authorList>
    </citation>
    <scope>IDENTIFICATION</scope>
    <source>
        <tissue evidence="4">Leaf</tissue>
    </source>
</reference>
<evidence type="ECO:0000313" key="4">
    <source>
        <dbReference type="RefSeq" id="XP_031398513.1"/>
    </source>
</evidence>
<dbReference type="Proteomes" id="UP000515151">
    <property type="component" value="Chromosome 5"/>
</dbReference>
<reference evidence="3" key="1">
    <citation type="journal article" date="2020" name="Plant Biotechnol. J.">
        <title>The pomegranate (Punica granatum L.) draft genome dissects genetic divergence between soft- and hard-seeded cultivars.</title>
        <authorList>
            <person name="Luo X."/>
            <person name="Li H."/>
            <person name="Wu Z."/>
            <person name="Yao W."/>
            <person name="Zhao P."/>
            <person name="Cao D."/>
            <person name="Yu H."/>
            <person name="Li K."/>
            <person name="Poudel K."/>
            <person name="Zhao D."/>
            <person name="Zhang F."/>
            <person name="Xia X."/>
            <person name="Chen L."/>
            <person name="Wang Q."/>
            <person name="Jing D."/>
            <person name="Cao S."/>
        </authorList>
    </citation>
    <scope>NUCLEOTIDE SEQUENCE [LARGE SCALE GENOMIC DNA]</scope>
    <source>
        <strain evidence="3">cv. Tunisia</strain>
    </source>
</reference>
<dbReference type="InterPro" id="IPR001087">
    <property type="entry name" value="GDSL"/>
</dbReference>
<dbReference type="Pfam" id="PF00657">
    <property type="entry name" value="Lipase_GDSL"/>
    <property type="match status" value="1"/>
</dbReference>
<proteinExistence type="inferred from homology"/>
<protein>
    <submittedName>
        <fullName evidence="4">GDSL esterase/lipase At5g45910-like</fullName>
    </submittedName>
</protein>
<dbReference type="GeneID" id="116209095"/>
<dbReference type="InterPro" id="IPR036514">
    <property type="entry name" value="SGNH_hydro_sf"/>
</dbReference>
<evidence type="ECO:0000256" key="1">
    <source>
        <dbReference type="ARBA" id="ARBA00008668"/>
    </source>
</evidence>
<dbReference type="Gene3D" id="3.40.50.1110">
    <property type="entry name" value="SGNH hydrolase"/>
    <property type="match status" value="1"/>
</dbReference>
<keyword evidence="2" id="KW-0325">Glycoprotein</keyword>
<dbReference type="AlphaFoldDB" id="A0A6P8E154"/>
<dbReference type="PANTHER" id="PTHR22835">
    <property type="entry name" value="ZINC FINGER FYVE DOMAIN CONTAINING PROTEIN"/>
    <property type="match status" value="1"/>
</dbReference>
<keyword evidence="3" id="KW-1185">Reference proteome</keyword>
<name>A0A6P8E154_PUNGR</name>
<dbReference type="GO" id="GO:0016788">
    <property type="term" value="F:hydrolase activity, acting on ester bonds"/>
    <property type="evidence" value="ECO:0007669"/>
    <property type="project" value="InterPro"/>
</dbReference>
<comment type="similarity">
    <text evidence="1">Belongs to the 'GDSL' lipolytic enzyme family.</text>
</comment>
<dbReference type="PANTHER" id="PTHR22835:SF659">
    <property type="entry name" value="GDSL LIPASE_ACYLHYDROLASE, PUTATIVE (AFU_ORTHOLOGUE AFUA_2G00510)-RELATED"/>
    <property type="match status" value="1"/>
</dbReference>
<dbReference type="OrthoDB" id="1600564at2759"/>
<gene>
    <name evidence="4" type="primary">LOC116209095</name>
</gene>
<evidence type="ECO:0000313" key="3">
    <source>
        <dbReference type="Proteomes" id="UP000515151"/>
    </source>
</evidence>
<organism evidence="3 4">
    <name type="scientific">Punica granatum</name>
    <name type="common">Pomegranate</name>
    <dbReference type="NCBI Taxonomy" id="22663"/>
    <lineage>
        <taxon>Eukaryota</taxon>
        <taxon>Viridiplantae</taxon>
        <taxon>Streptophyta</taxon>
        <taxon>Embryophyta</taxon>
        <taxon>Tracheophyta</taxon>
        <taxon>Spermatophyta</taxon>
        <taxon>Magnoliopsida</taxon>
        <taxon>eudicotyledons</taxon>
        <taxon>Gunneridae</taxon>
        <taxon>Pentapetalae</taxon>
        <taxon>rosids</taxon>
        <taxon>malvids</taxon>
        <taxon>Myrtales</taxon>
        <taxon>Lythraceae</taxon>
        <taxon>Punica</taxon>
    </lineage>
</organism>
<dbReference type="RefSeq" id="XP_031398513.1">
    <property type="nucleotide sequence ID" value="XM_031542653.1"/>
</dbReference>
<sequence>MTTIHRFPAFLNCNSDSMIYTNNTDIGEMFCNPNAFVLQPFCLSGDRGNKKTILNQNVTNLWCYLINFKPNLTLYILIEYAAEALHLPLLSPYLKVADGQINIPGVNFAVAGASALDTNFFKGLPVTTNISLNVQLSWFKKWKSSFCANRQDCERYLNKSLFVVREIGGNDYNNGLFVGQGIENGKALVRTVVEDNTNATINLIEEGAVDLMVSGNLPIGCMLMFLTMFGSSNQSNYGKSTGCLKTFNALARYHNKKLRQSLEELRSKYPNSKIMYADYYRAAMKLYKDPKQHGESSSAT</sequence>
<evidence type="ECO:0000256" key="2">
    <source>
        <dbReference type="ARBA" id="ARBA00023180"/>
    </source>
</evidence>